<evidence type="ECO:0000256" key="10">
    <source>
        <dbReference type="ARBA" id="ARBA00022842"/>
    </source>
</evidence>
<evidence type="ECO:0000256" key="8">
    <source>
        <dbReference type="ARBA" id="ARBA00022777"/>
    </source>
</evidence>
<keyword evidence="10 13" id="KW-0460">Magnesium</keyword>
<evidence type="ECO:0000256" key="7">
    <source>
        <dbReference type="ARBA" id="ARBA00022741"/>
    </source>
</evidence>
<feature type="domain" description="Pyruvate kinase barrel" evidence="14">
    <location>
        <begin position="87"/>
        <end position="422"/>
    </location>
</feature>
<organism evidence="16 17">
    <name type="scientific">Porphyridium purpureum</name>
    <name type="common">Red alga</name>
    <name type="synonym">Porphyridium cruentum</name>
    <dbReference type="NCBI Taxonomy" id="35688"/>
    <lineage>
        <taxon>Eukaryota</taxon>
        <taxon>Rhodophyta</taxon>
        <taxon>Bangiophyceae</taxon>
        <taxon>Porphyridiales</taxon>
        <taxon>Porphyridiaceae</taxon>
        <taxon>Porphyridium</taxon>
    </lineage>
</organism>
<dbReference type="SUPFAM" id="SSF51161">
    <property type="entry name" value="Trimeric LpxA-like enzymes"/>
    <property type="match status" value="1"/>
</dbReference>
<dbReference type="InterPro" id="IPR001697">
    <property type="entry name" value="Pyr_Knase"/>
</dbReference>
<evidence type="ECO:0000256" key="1">
    <source>
        <dbReference type="ARBA" id="ARBA00001958"/>
    </source>
</evidence>
<dbReference type="InterPro" id="IPR040442">
    <property type="entry name" value="Pyrv_kinase-like_dom_sf"/>
</dbReference>
<dbReference type="PANTHER" id="PTHR11817">
    <property type="entry name" value="PYRUVATE KINASE"/>
    <property type="match status" value="1"/>
</dbReference>
<comment type="cofactor">
    <cofactor evidence="1">
        <name>K(+)</name>
        <dbReference type="ChEBI" id="CHEBI:29103"/>
    </cofactor>
</comment>
<dbReference type="Pfam" id="PF00224">
    <property type="entry name" value="PK"/>
    <property type="match status" value="1"/>
</dbReference>
<dbReference type="Pfam" id="PF02887">
    <property type="entry name" value="PK_C"/>
    <property type="match status" value="1"/>
</dbReference>
<evidence type="ECO:0000256" key="6">
    <source>
        <dbReference type="ARBA" id="ARBA00022723"/>
    </source>
</evidence>
<dbReference type="InterPro" id="IPR015806">
    <property type="entry name" value="Pyrv_Knase_insert_dom_sf"/>
</dbReference>
<comment type="catalytic activity">
    <reaction evidence="13">
        <text>pyruvate + ATP = phosphoenolpyruvate + ADP + H(+)</text>
        <dbReference type="Rhea" id="RHEA:18157"/>
        <dbReference type="ChEBI" id="CHEBI:15361"/>
        <dbReference type="ChEBI" id="CHEBI:15378"/>
        <dbReference type="ChEBI" id="CHEBI:30616"/>
        <dbReference type="ChEBI" id="CHEBI:58702"/>
        <dbReference type="ChEBI" id="CHEBI:456216"/>
        <dbReference type="EC" id="2.7.1.40"/>
    </reaction>
</comment>
<dbReference type="EC" id="2.7.1.40" evidence="4 13"/>
<dbReference type="InterPro" id="IPR011004">
    <property type="entry name" value="Trimer_LpxA-like_sf"/>
</dbReference>
<evidence type="ECO:0000256" key="3">
    <source>
        <dbReference type="ARBA" id="ARBA00008663"/>
    </source>
</evidence>
<proteinExistence type="inferred from homology"/>
<keyword evidence="11 13" id="KW-0324">Glycolysis</keyword>
<feature type="domain" description="Pyruvate kinase C-terminal" evidence="15">
    <location>
        <begin position="460"/>
        <end position="565"/>
    </location>
</feature>
<dbReference type="OrthoDB" id="108365at2759"/>
<comment type="pathway">
    <text evidence="2 13">Carbohydrate degradation; glycolysis; pyruvate from D-glyceraldehyde 3-phosphate: step 5/5.</text>
</comment>
<dbReference type="Gene3D" id="3.40.1380.20">
    <property type="entry name" value="Pyruvate kinase, C-terminal domain"/>
    <property type="match status" value="1"/>
</dbReference>
<dbReference type="InterPro" id="IPR007691">
    <property type="entry name" value="LpxD"/>
</dbReference>
<dbReference type="InterPro" id="IPR015793">
    <property type="entry name" value="Pyrv_Knase_brl"/>
</dbReference>
<evidence type="ECO:0000256" key="13">
    <source>
        <dbReference type="RuleBase" id="RU000504"/>
    </source>
</evidence>
<dbReference type="EMBL" id="VRMN01000001">
    <property type="protein sequence ID" value="KAA8500052.1"/>
    <property type="molecule type" value="Genomic_DNA"/>
</dbReference>
<dbReference type="InterPro" id="IPR036918">
    <property type="entry name" value="Pyrv_Knase_C_sf"/>
</dbReference>
<dbReference type="GO" id="GO:0030955">
    <property type="term" value="F:potassium ion binding"/>
    <property type="evidence" value="ECO:0007669"/>
    <property type="project" value="InterPro"/>
</dbReference>
<dbReference type="SUPFAM" id="SSF52935">
    <property type="entry name" value="PK C-terminal domain-like"/>
    <property type="match status" value="1"/>
</dbReference>
<keyword evidence="12 16" id="KW-0670">Pyruvate</keyword>
<keyword evidence="17" id="KW-1185">Reference proteome</keyword>
<dbReference type="GO" id="GO:0016020">
    <property type="term" value="C:membrane"/>
    <property type="evidence" value="ECO:0007669"/>
    <property type="project" value="GOC"/>
</dbReference>
<dbReference type="CDD" id="cd03352">
    <property type="entry name" value="LbH_LpxD"/>
    <property type="match status" value="1"/>
</dbReference>
<dbReference type="GO" id="GO:0000287">
    <property type="term" value="F:magnesium ion binding"/>
    <property type="evidence" value="ECO:0007669"/>
    <property type="project" value="InterPro"/>
</dbReference>
<evidence type="ECO:0000256" key="5">
    <source>
        <dbReference type="ARBA" id="ARBA00022679"/>
    </source>
</evidence>
<comment type="caution">
    <text evidence="16">The sequence shown here is derived from an EMBL/GenBank/DDBJ whole genome shotgun (WGS) entry which is preliminary data.</text>
</comment>
<sequence length="860" mass="93610">MYGYVPTCWWVAKSRGAQDAARRRGLGARGAVTRARAARVVMDAAISGSSASRSMAELMDQIPSTFRKSVLSLPSDATIVPVTDRGIKIISTIGPVTSSPIALLRLAAEGTNLFRLNMSHGDYEWHASILESVRDINKTSPFCVGTILDVGSLDMVRLGEFSFSPELSKGDTFTLTIRHEAEYPDDVTEVSYDGFIDVVEEGDLVQVDCEQGMVEMMVRSKTDTDATCEVVTGGKLQSRATLMVRGKSYGVDDSSMRTLEGTCAVGPNSGCHPLSDIDFAIKERVDYISLSFVESQEIIQVCRSYLREQGSNILIVAKIESPRALENVNEIIKAADAIMIARGDLGTLIPFERVPIVQEQIVQKCRDFGKPCLVSTHFLESMTLYPTPTRAEVTDIAEAVSQGCDGMILTSETATGKHPFKALAVMHAVARRMSGELKPLPMPKRMHSENQTGKPGYMAEHVASSAAILANQRAAKAILVFTQKGLMASLVSRNRPMSPIYAFTAAPAIRNKMTILHGVRPFKITYHEDSETTIREAFEVLTTRKLVKRGELVIVVADVLGGSAGAPEDDVERVFCEFSRGDVHTGKIRQGRVRAALRKLGLKASDAVEALLGMRDFDLEESTRMELARSRAGSNALPAEIDSHISYEDFKQYVASATEVVHTVQLRFESVIHAGARLSNCVVGNQCVIHQGVCIGQDGFGFELSTSENDGGGLHRKKPQLLNVVLADSVEVGANSAIDRGSWRDTFIGSGTKIDNLVQVGHNVHIGARCIIAAQCGIGGSVTMGQYVFIGAQVGIHQHKNLGDFAKVAAKSGVMHDIPAHAVYGGYPAMPIKQFHRQSIFMRNSVLEWANQKRADYSRR</sequence>
<dbReference type="Pfam" id="PF00132">
    <property type="entry name" value="Hexapep"/>
    <property type="match status" value="1"/>
</dbReference>
<dbReference type="NCBIfam" id="NF002060">
    <property type="entry name" value="PRK00892.1"/>
    <property type="match status" value="1"/>
</dbReference>
<dbReference type="Gene3D" id="2.160.10.10">
    <property type="entry name" value="Hexapeptide repeat proteins"/>
    <property type="match status" value="1"/>
</dbReference>
<dbReference type="NCBIfam" id="TIGR01064">
    <property type="entry name" value="pyruv_kin"/>
    <property type="match status" value="1"/>
</dbReference>
<dbReference type="InterPro" id="IPR011037">
    <property type="entry name" value="Pyrv_Knase-like_insert_dom_sf"/>
</dbReference>
<dbReference type="Gene3D" id="3.20.20.60">
    <property type="entry name" value="Phosphoenolpyruvate-binding domains"/>
    <property type="match status" value="1"/>
</dbReference>
<dbReference type="GO" id="GO:0005524">
    <property type="term" value="F:ATP binding"/>
    <property type="evidence" value="ECO:0007669"/>
    <property type="project" value="UniProtKB-KW"/>
</dbReference>
<evidence type="ECO:0000256" key="9">
    <source>
        <dbReference type="ARBA" id="ARBA00022840"/>
    </source>
</evidence>
<dbReference type="Gene3D" id="2.40.33.10">
    <property type="entry name" value="PK beta-barrel domain-like"/>
    <property type="match status" value="1"/>
</dbReference>
<dbReference type="SUPFAM" id="SSF51621">
    <property type="entry name" value="Phosphoenolpyruvate/pyruvate domain"/>
    <property type="match status" value="1"/>
</dbReference>
<dbReference type="SUPFAM" id="SSF50800">
    <property type="entry name" value="PK beta-barrel domain-like"/>
    <property type="match status" value="1"/>
</dbReference>
<reference evidence="17" key="1">
    <citation type="journal article" date="2019" name="Nat. Commun.">
        <title>Expansion of phycobilisome linker gene families in mesophilic red algae.</title>
        <authorList>
            <person name="Lee J."/>
            <person name="Kim D."/>
            <person name="Bhattacharya D."/>
            <person name="Yoon H.S."/>
        </authorList>
    </citation>
    <scope>NUCLEOTIDE SEQUENCE [LARGE SCALE GENOMIC DNA]</scope>
    <source>
        <strain evidence="17">CCMP 1328</strain>
    </source>
</reference>
<dbReference type="InterPro" id="IPR015795">
    <property type="entry name" value="Pyrv_Knase_C"/>
</dbReference>
<evidence type="ECO:0000259" key="15">
    <source>
        <dbReference type="Pfam" id="PF02887"/>
    </source>
</evidence>
<accession>A0A5J4ZAI5</accession>
<dbReference type="InterPro" id="IPR001451">
    <property type="entry name" value="Hexapep"/>
</dbReference>
<evidence type="ECO:0000256" key="11">
    <source>
        <dbReference type="ARBA" id="ARBA00023152"/>
    </source>
</evidence>
<evidence type="ECO:0000259" key="14">
    <source>
        <dbReference type="Pfam" id="PF00224"/>
    </source>
</evidence>
<dbReference type="GO" id="GO:0016301">
    <property type="term" value="F:kinase activity"/>
    <property type="evidence" value="ECO:0007669"/>
    <property type="project" value="UniProtKB-KW"/>
</dbReference>
<dbReference type="GO" id="GO:0016410">
    <property type="term" value="F:N-acyltransferase activity"/>
    <property type="evidence" value="ECO:0007669"/>
    <property type="project" value="InterPro"/>
</dbReference>
<keyword evidence="6" id="KW-0479">Metal-binding</keyword>
<comment type="similarity">
    <text evidence="3 13">Belongs to the pyruvate kinase family.</text>
</comment>
<dbReference type="InterPro" id="IPR015813">
    <property type="entry name" value="Pyrv/PenolPyrv_kinase-like_dom"/>
</dbReference>
<dbReference type="AlphaFoldDB" id="A0A5J4ZAI5"/>
<evidence type="ECO:0000256" key="12">
    <source>
        <dbReference type="ARBA" id="ARBA00023317"/>
    </source>
</evidence>
<evidence type="ECO:0000256" key="2">
    <source>
        <dbReference type="ARBA" id="ARBA00004997"/>
    </source>
</evidence>
<keyword evidence="7" id="KW-0547">Nucleotide-binding</keyword>
<evidence type="ECO:0000313" key="17">
    <source>
        <dbReference type="Proteomes" id="UP000324585"/>
    </source>
</evidence>
<dbReference type="PRINTS" id="PR01050">
    <property type="entry name" value="PYRUVTKNASE"/>
</dbReference>
<gene>
    <name evidence="16" type="ORF">FVE85_7637</name>
</gene>
<name>A0A5J4ZAI5_PORPP</name>
<keyword evidence="5 13" id="KW-0808">Transferase</keyword>
<protein>
    <recommendedName>
        <fullName evidence="4 13">Pyruvate kinase</fullName>
        <ecNumber evidence="4 13">2.7.1.40</ecNumber>
    </recommendedName>
</protein>
<keyword evidence="8 13" id="KW-0418">Kinase</keyword>
<keyword evidence="9" id="KW-0067">ATP-binding</keyword>
<evidence type="ECO:0000313" key="16">
    <source>
        <dbReference type="EMBL" id="KAA8500052.1"/>
    </source>
</evidence>
<dbReference type="Proteomes" id="UP000324585">
    <property type="component" value="Unassembled WGS sequence"/>
</dbReference>
<dbReference type="GO" id="GO:0009245">
    <property type="term" value="P:lipid A biosynthetic process"/>
    <property type="evidence" value="ECO:0007669"/>
    <property type="project" value="InterPro"/>
</dbReference>
<dbReference type="GO" id="GO:0004743">
    <property type="term" value="F:pyruvate kinase activity"/>
    <property type="evidence" value="ECO:0007669"/>
    <property type="project" value="UniProtKB-EC"/>
</dbReference>
<dbReference type="UniPathway" id="UPA00109">
    <property type="reaction ID" value="UER00188"/>
</dbReference>
<evidence type="ECO:0000256" key="4">
    <source>
        <dbReference type="ARBA" id="ARBA00012142"/>
    </source>
</evidence>